<dbReference type="Proteomes" id="UP000184147">
    <property type="component" value="Unassembled WGS sequence"/>
</dbReference>
<dbReference type="InterPro" id="IPR003423">
    <property type="entry name" value="OMP_efflux"/>
</dbReference>
<protein>
    <submittedName>
        <fullName evidence="8">Outer membrane protein</fullName>
    </submittedName>
</protein>
<keyword evidence="7" id="KW-0998">Cell outer membrane</keyword>
<evidence type="ECO:0000256" key="1">
    <source>
        <dbReference type="ARBA" id="ARBA00004442"/>
    </source>
</evidence>
<dbReference type="GO" id="GO:0009279">
    <property type="term" value="C:cell outer membrane"/>
    <property type="evidence" value="ECO:0007669"/>
    <property type="project" value="UniProtKB-SubCell"/>
</dbReference>
<evidence type="ECO:0000256" key="6">
    <source>
        <dbReference type="ARBA" id="ARBA00023136"/>
    </source>
</evidence>
<dbReference type="GO" id="GO:0015288">
    <property type="term" value="F:porin activity"/>
    <property type="evidence" value="ECO:0007669"/>
    <property type="project" value="TreeGrafter"/>
</dbReference>
<keyword evidence="3" id="KW-0813">Transport</keyword>
<keyword evidence="9" id="KW-1185">Reference proteome</keyword>
<evidence type="ECO:0000256" key="4">
    <source>
        <dbReference type="ARBA" id="ARBA00022452"/>
    </source>
</evidence>
<keyword evidence="5" id="KW-0812">Transmembrane</keyword>
<dbReference type="RefSeq" id="WP_073363435.1">
    <property type="nucleotide sequence ID" value="NZ_FQVQ01000009.1"/>
</dbReference>
<keyword evidence="4" id="KW-1134">Transmembrane beta strand</keyword>
<accession>A0A1M5BQZ1</accession>
<comment type="subcellular location">
    <subcellularLocation>
        <location evidence="1">Cell outer membrane</location>
    </subcellularLocation>
</comment>
<evidence type="ECO:0000256" key="2">
    <source>
        <dbReference type="ARBA" id="ARBA00007613"/>
    </source>
</evidence>
<dbReference type="Pfam" id="PF02321">
    <property type="entry name" value="OEP"/>
    <property type="match status" value="2"/>
</dbReference>
<evidence type="ECO:0000313" key="9">
    <source>
        <dbReference type="Proteomes" id="UP000184147"/>
    </source>
</evidence>
<dbReference type="GO" id="GO:0015562">
    <property type="term" value="F:efflux transmembrane transporter activity"/>
    <property type="evidence" value="ECO:0007669"/>
    <property type="project" value="InterPro"/>
</dbReference>
<proteinExistence type="inferred from homology"/>
<name>A0A1M5BQZ1_9FLAO</name>
<dbReference type="OrthoDB" id="9811587at2"/>
<comment type="similarity">
    <text evidence="2">Belongs to the outer membrane factor (OMF) (TC 1.B.17) family.</text>
</comment>
<evidence type="ECO:0000256" key="3">
    <source>
        <dbReference type="ARBA" id="ARBA00022448"/>
    </source>
</evidence>
<evidence type="ECO:0000256" key="5">
    <source>
        <dbReference type="ARBA" id="ARBA00022692"/>
    </source>
</evidence>
<dbReference type="PANTHER" id="PTHR30026:SF20">
    <property type="entry name" value="OUTER MEMBRANE PROTEIN TOLC"/>
    <property type="match status" value="1"/>
</dbReference>
<organism evidence="8 9">
    <name type="scientific">Flavobacterium fontis</name>
    <dbReference type="NCBI Taxonomy" id="1124188"/>
    <lineage>
        <taxon>Bacteria</taxon>
        <taxon>Pseudomonadati</taxon>
        <taxon>Bacteroidota</taxon>
        <taxon>Flavobacteriia</taxon>
        <taxon>Flavobacteriales</taxon>
        <taxon>Flavobacteriaceae</taxon>
        <taxon>Flavobacterium</taxon>
    </lineage>
</organism>
<evidence type="ECO:0000313" key="8">
    <source>
        <dbReference type="EMBL" id="SHF44657.1"/>
    </source>
</evidence>
<evidence type="ECO:0000256" key="7">
    <source>
        <dbReference type="ARBA" id="ARBA00023237"/>
    </source>
</evidence>
<dbReference type="SUPFAM" id="SSF56954">
    <property type="entry name" value="Outer membrane efflux proteins (OEP)"/>
    <property type="match status" value="1"/>
</dbReference>
<dbReference type="InterPro" id="IPR051906">
    <property type="entry name" value="TolC-like"/>
</dbReference>
<dbReference type="STRING" id="1124188.SAMN05444377_10943"/>
<dbReference type="Gene3D" id="1.20.1600.10">
    <property type="entry name" value="Outer membrane efflux proteins (OEP)"/>
    <property type="match status" value="1"/>
</dbReference>
<dbReference type="GO" id="GO:1990281">
    <property type="term" value="C:efflux pump complex"/>
    <property type="evidence" value="ECO:0007669"/>
    <property type="project" value="TreeGrafter"/>
</dbReference>
<gene>
    <name evidence="8" type="ORF">SAMN05444377_10943</name>
</gene>
<reference evidence="8 9" key="1">
    <citation type="submission" date="2016-11" db="EMBL/GenBank/DDBJ databases">
        <authorList>
            <person name="Jaros S."/>
            <person name="Januszkiewicz K."/>
            <person name="Wedrychowicz H."/>
        </authorList>
    </citation>
    <scope>NUCLEOTIDE SEQUENCE [LARGE SCALE GENOMIC DNA]</scope>
    <source>
        <strain evidence="8 9">DSM 25660</strain>
    </source>
</reference>
<dbReference type="PANTHER" id="PTHR30026">
    <property type="entry name" value="OUTER MEMBRANE PROTEIN TOLC"/>
    <property type="match status" value="1"/>
</dbReference>
<dbReference type="EMBL" id="FQVQ01000009">
    <property type="protein sequence ID" value="SHF44657.1"/>
    <property type="molecule type" value="Genomic_DNA"/>
</dbReference>
<dbReference type="AlphaFoldDB" id="A0A1M5BQZ1"/>
<sequence>MNKWILKTGLWVFLCSAIQGWAQTKTWTLRECVDYALKNNISIKQSELDLQNGRVAKKDAIGNFLPTLNASASHSWNIGLNQNITTGLLENQTIQFTSAGLNSSVAIYNGLQNMNQLKRARLTILAAQYQLNKMQDDVALNVANSYLQILFNKENLKVQQEQLVNDEKQLLRASEMVKSGMIPRGDLLDAEATVAADRQRVIAAQNTLFLSKLSLAQLLQLDDFRNFDIAEANYEPSLSPTLAESPETIVKKALGERVELKIARTNLEAADRDLKISKGALQPSINGFYSFSTRASNQRRISSFTVDPNNPTNTIGFVPSTGEAVLAPNFIPIQGNPLPYFDQFSQFKGNSFGVQMSIPILNGFRSSNAVTRARIALERARTNEKQTALDLERTVYTAITDAKGALQAYESAQTALNARKLAFEYAKERFNVGLSNSFELSQAQTLYTNAQSELVRTKYDYIFKVKVVEFYFGIPIVEKL</sequence>
<keyword evidence="6" id="KW-0472">Membrane</keyword>